<proteinExistence type="predicted"/>
<reference evidence="1" key="1">
    <citation type="journal article" date="2020" name="mSystems">
        <title>Genome- and Community-Level Interaction Insights into Carbon Utilization and Element Cycling Functions of Hydrothermarchaeota in Hydrothermal Sediment.</title>
        <authorList>
            <person name="Zhou Z."/>
            <person name="Liu Y."/>
            <person name="Xu W."/>
            <person name="Pan J."/>
            <person name="Luo Z.H."/>
            <person name="Li M."/>
        </authorList>
    </citation>
    <scope>NUCLEOTIDE SEQUENCE [LARGE SCALE GENOMIC DNA]</scope>
    <source>
        <strain evidence="1">HyVt-93</strain>
    </source>
</reference>
<gene>
    <name evidence="1" type="ORF">ENL40_05455</name>
</gene>
<organism evidence="1">
    <name type="scientific">Thermococcus litoralis</name>
    <dbReference type="NCBI Taxonomy" id="2265"/>
    <lineage>
        <taxon>Archaea</taxon>
        <taxon>Methanobacteriati</taxon>
        <taxon>Methanobacteriota</taxon>
        <taxon>Thermococci</taxon>
        <taxon>Thermococcales</taxon>
        <taxon>Thermococcaceae</taxon>
        <taxon>Thermococcus</taxon>
    </lineage>
</organism>
<protein>
    <submittedName>
        <fullName evidence="1">Uncharacterized protein</fullName>
    </submittedName>
</protein>
<comment type="caution">
    <text evidence="1">The sequence shown here is derived from an EMBL/GenBank/DDBJ whole genome shotgun (WGS) entry which is preliminary data.</text>
</comment>
<name>A0A7C5JY44_THELI</name>
<dbReference type="Proteomes" id="UP000886217">
    <property type="component" value="Unassembled WGS sequence"/>
</dbReference>
<sequence length="262" mass="31101">MLYKDVISEYKDPLKVPEEQTKEHLMKIFEYHFENTPYWKKFKGQIDLEEIFNGNLKRIFENIFNAGLFVNEDHLRENWLDFSPKNYKGRVRFYQSSGTTRERAITHWDYEYMKLLVKFLRAAINEIYGLDKIYNEKHQMRALAHGPYGWYQEETSELVWSYGGVLYIIGIETDGIKRALEKEGWESLLKGRLAPLVKYTQKVIEKDNINTVRTIPQFLQLFSRKTENLETIFTGGVGVTPQIIKEIEEFTNANVIPFYGYY</sequence>
<dbReference type="InterPro" id="IPR042099">
    <property type="entry name" value="ANL_N_sf"/>
</dbReference>
<feature type="non-terminal residue" evidence="1">
    <location>
        <position position="262"/>
    </location>
</feature>
<dbReference type="AlphaFoldDB" id="A0A7C5JY44"/>
<evidence type="ECO:0000313" key="1">
    <source>
        <dbReference type="EMBL" id="HHI00898.1"/>
    </source>
</evidence>
<dbReference type="EMBL" id="DRTU01000226">
    <property type="protein sequence ID" value="HHI00898.1"/>
    <property type="molecule type" value="Genomic_DNA"/>
</dbReference>
<accession>A0A7C5JY44</accession>
<dbReference type="Gene3D" id="3.40.50.12780">
    <property type="entry name" value="N-terminal domain of ligase-like"/>
    <property type="match status" value="1"/>
</dbReference>